<name>A0A9D9I8A9_9BACT</name>
<dbReference type="EMBL" id="JADIMH010000058">
    <property type="protein sequence ID" value="MBO8467849.1"/>
    <property type="molecule type" value="Genomic_DNA"/>
</dbReference>
<keyword evidence="6 7" id="KW-0998">Cell outer membrane</keyword>
<comment type="caution">
    <text evidence="8">The sequence shown here is derived from an EMBL/GenBank/DDBJ whole genome shotgun (WGS) entry which is preliminary data.</text>
</comment>
<dbReference type="PROSITE" id="PS52016">
    <property type="entry name" value="TONB_DEPENDENT_REC_3"/>
    <property type="match status" value="1"/>
</dbReference>
<evidence type="ECO:0000256" key="5">
    <source>
        <dbReference type="ARBA" id="ARBA00023136"/>
    </source>
</evidence>
<evidence type="ECO:0000313" key="8">
    <source>
        <dbReference type="EMBL" id="MBO8467849.1"/>
    </source>
</evidence>
<dbReference type="AlphaFoldDB" id="A0A9D9I8A9"/>
<keyword evidence="2 7" id="KW-0813">Transport</keyword>
<keyword evidence="5 7" id="KW-0472">Membrane</keyword>
<dbReference type="InterPro" id="IPR039426">
    <property type="entry name" value="TonB-dep_rcpt-like"/>
</dbReference>
<dbReference type="Gene3D" id="2.40.170.20">
    <property type="entry name" value="TonB-dependent receptor, beta-barrel domain"/>
    <property type="match status" value="1"/>
</dbReference>
<evidence type="ECO:0000256" key="1">
    <source>
        <dbReference type="ARBA" id="ARBA00004571"/>
    </source>
</evidence>
<accession>A0A9D9I8A9</accession>
<comment type="similarity">
    <text evidence="7">Belongs to the TonB-dependent receptor family.</text>
</comment>
<dbReference type="InterPro" id="IPR036942">
    <property type="entry name" value="Beta-barrel_TonB_sf"/>
</dbReference>
<proteinExistence type="inferred from homology"/>
<reference evidence="8" key="1">
    <citation type="submission" date="2020-10" db="EMBL/GenBank/DDBJ databases">
        <authorList>
            <person name="Gilroy R."/>
        </authorList>
    </citation>
    <scope>NUCLEOTIDE SEQUENCE</scope>
    <source>
        <strain evidence="8">B1-15692</strain>
    </source>
</reference>
<evidence type="ECO:0000256" key="6">
    <source>
        <dbReference type="ARBA" id="ARBA00023237"/>
    </source>
</evidence>
<keyword evidence="3 7" id="KW-1134">Transmembrane beta strand</keyword>
<comment type="subcellular location">
    <subcellularLocation>
        <location evidence="1 7">Cell outer membrane</location>
        <topology evidence="1 7">Multi-pass membrane protein</topology>
    </subcellularLocation>
</comment>
<reference evidence="8" key="2">
    <citation type="journal article" date="2021" name="PeerJ">
        <title>Extensive microbial diversity within the chicken gut microbiome revealed by metagenomics and culture.</title>
        <authorList>
            <person name="Gilroy R."/>
            <person name="Ravi A."/>
            <person name="Getino M."/>
            <person name="Pursley I."/>
            <person name="Horton D.L."/>
            <person name="Alikhan N.F."/>
            <person name="Baker D."/>
            <person name="Gharbi K."/>
            <person name="Hall N."/>
            <person name="Watson M."/>
            <person name="Adriaenssens E.M."/>
            <person name="Foster-Nyarko E."/>
            <person name="Jarju S."/>
            <person name="Secka A."/>
            <person name="Antonio M."/>
            <person name="Oren A."/>
            <person name="Chaudhuri R.R."/>
            <person name="La Ragione R."/>
            <person name="Hildebrand F."/>
            <person name="Pallen M.J."/>
        </authorList>
    </citation>
    <scope>NUCLEOTIDE SEQUENCE</scope>
    <source>
        <strain evidence="8">B1-15692</strain>
    </source>
</reference>
<sequence>MNSLYGTLQINYGGFIFLDGTFRNDWTSTLSPENSSFFYPSVSLSWVISDMVNKYWSMPDWFTYAKVRASYAQVGNDMDPYQLYNTYSVGTDPNGNPTANVGTTLYDANVKNELISSWETGLEARFFDNRLGLDFTYYKSNATNQLINLPLNSLSGYQTKKINAGNIQNEGIEIMLNATPVMTKDFTWDMMLNFSHNKNSILELADGVQRYSLGGYDNLQIYAQVGGDYGEIWGTKFQRVDDPDSPYDGQIIVDAEGLPLATSSAEKIGTQQATANMGWTNSFSWKGFSLSFQIDARIGGQIFSGTQQMMQRSGNALCTVGSDGLRENFVVKGVQQTENGYVENTVPVSYQNYWTAIAGRGGNLGIGEANLYDATNVRLRNLALSYSFPKKLLQRSKVLQSVKLGFSVTNVCMIYSAMDGIDPESVFATSTNAVGFEYGSTPTSRCFVFNVSFGF</sequence>
<protein>
    <submittedName>
        <fullName evidence="8">Uncharacterized protein</fullName>
    </submittedName>
</protein>
<dbReference type="Proteomes" id="UP000823660">
    <property type="component" value="Unassembled WGS sequence"/>
</dbReference>
<evidence type="ECO:0000256" key="3">
    <source>
        <dbReference type="ARBA" id="ARBA00022452"/>
    </source>
</evidence>
<evidence type="ECO:0000256" key="2">
    <source>
        <dbReference type="ARBA" id="ARBA00022448"/>
    </source>
</evidence>
<evidence type="ECO:0000313" key="9">
    <source>
        <dbReference type="Proteomes" id="UP000823660"/>
    </source>
</evidence>
<gene>
    <name evidence="8" type="ORF">IAB99_08845</name>
</gene>
<organism evidence="8 9">
    <name type="scientific">Candidatus Cryptobacteroides faecipullorum</name>
    <dbReference type="NCBI Taxonomy" id="2840764"/>
    <lineage>
        <taxon>Bacteria</taxon>
        <taxon>Pseudomonadati</taxon>
        <taxon>Bacteroidota</taxon>
        <taxon>Bacteroidia</taxon>
        <taxon>Bacteroidales</taxon>
        <taxon>Candidatus Cryptobacteroides</taxon>
    </lineage>
</organism>
<dbReference type="SUPFAM" id="SSF56935">
    <property type="entry name" value="Porins"/>
    <property type="match status" value="1"/>
</dbReference>
<evidence type="ECO:0000256" key="7">
    <source>
        <dbReference type="PROSITE-ProRule" id="PRU01360"/>
    </source>
</evidence>
<dbReference type="GO" id="GO:0009279">
    <property type="term" value="C:cell outer membrane"/>
    <property type="evidence" value="ECO:0007669"/>
    <property type="project" value="UniProtKB-SubCell"/>
</dbReference>
<evidence type="ECO:0000256" key="4">
    <source>
        <dbReference type="ARBA" id="ARBA00022692"/>
    </source>
</evidence>
<keyword evidence="4 7" id="KW-0812">Transmembrane</keyword>